<proteinExistence type="predicted"/>
<dbReference type="InterPro" id="IPR001932">
    <property type="entry name" value="PPM-type_phosphatase-like_dom"/>
</dbReference>
<feature type="domain" description="PPM-type phosphatase" evidence="1">
    <location>
        <begin position="1"/>
        <end position="118"/>
    </location>
</feature>
<dbReference type="PROSITE" id="PS51746">
    <property type="entry name" value="PPM_2"/>
    <property type="match status" value="1"/>
</dbReference>
<dbReference type="AlphaFoldDB" id="A0A176RUQ7"/>
<comment type="caution">
    <text evidence="2">The sequence shown here is derived from an EMBL/GenBank/DDBJ whole genome shotgun (WGS) entry which is preliminary data.</text>
</comment>
<evidence type="ECO:0000259" key="1">
    <source>
        <dbReference type="PROSITE" id="PS51746"/>
    </source>
</evidence>
<evidence type="ECO:0000313" key="2">
    <source>
        <dbReference type="EMBL" id="OAD19480.1"/>
    </source>
</evidence>
<dbReference type="SUPFAM" id="SSF81606">
    <property type="entry name" value="PP2C-like"/>
    <property type="match status" value="1"/>
</dbReference>
<organism evidence="2 3">
    <name type="scientific">Candidatus Thiomargarita nelsonii</name>
    <dbReference type="NCBI Taxonomy" id="1003181"/>
    <lineage>
        <taxon>Bacteria</taxon>
        <taxon>Pseudomonadati</taxon>
        <taxon>Pseudomonadota</taxon>
        <taxon>Gammaproteobacteria</taxon>
        <taxon>Thiotrichales</taxon>
        <taxon>Thiotrichaceae</taxon>
        <taxon>Thiomargarita</taxon>
    </lineage>
</organism>
<name>A0A176RUQ7_9GAMM</name>
<evidence type="ECO:0000313" key="3">
    <source>
        <dbReference type="Proteomes" id="UP000076962"/>
    </source>
</evidence>
<reference evidence="2 3" key="1">
    <citation type="submission" date="2016-05" db="EMBL/GenBank/DDBJ databases">
        <title>Single-cell genome of chain-forming Candidatus Thiomargarita nelsonii and comparison to other large sulfur-oxidizing bacteria.</title>
        <authorList>
            <person name="Winkel M."/>
            <person name="Salman V."/>
            <person name="Woyke T."/>
            <person name="Schulz-Vogt H."/>
            <person name="Richter M."/>
            <person name="Flood B."/>
            <person name="Bailey J."/>
            <person name="Amann R."/>
            <person name="Mussmann M."/>
        </authorList>
    </citation>
    <scope>NUCLEOTIDE SEQUENCE [LARGE SCALE GENOMIC DNA]</scope>
    <source>
        <strain evidence="2 3">THI036</strain>
    </source>
</reference>
<protein>
    <submittedName>
        <fullName evidence="2">Protein serine/threonine phosphatase</fullName>
    </submittedName>
</protein>
<accession>A0A176RUQ7</accession>
<dbReference type="Pfam" id="PF13672">
    <property type="entry name" value="PP2C_2"/>
    <property type="match status" value="1"/>
</dbReference>
<sequence length="118" mass="12273">MFETKLATEAAFSENQDRAAIIEHSNGLLLVIADGVGGMAGGREAAELAIQLVKVSAVASEHFMNPFAYSNFLIEADNMLFAHPLAGETTAIVVAVSDDLVCGASVGDSGAFLIQDQS</sequence>
<dbReference type="InterPro" id="IPR036457">
    <property type="entry name" value="PPM-type-like_dom_sf"/>
</dbReference>
<dbReference type="Gene3D" id="3.60.40.10">
    <property type="entry name" value="PPM-type phosphatase domain"/>
    <property type="match status" value="1"/>
</dbReference>
<feature type="non-terminal residue" evidence="2">
    <location>
        <position position="118"/>
    </location>
</feature>
<gene>
    <name evidence="2" type="ORF">THIOM_004880</name>
</gene>
<keyword evidence="3" id="KW-1185">Reference proteome</keyword>
<dbReference type="Proteomes" id="UP000076962">
    <property type="component" value="Unassembled WGS sequence"/>
</dbReference>
<dbReference type="EMBL" id="LUTY01002787">
    <property type="protein sequence ID" value="OAD19480.1"/>
    <property type="molecule type" value="Genomic_DNA"/>
</dbReference>